<evidence type="ECO:0000313" key="1">
    <source>
        <dbReference type="EMBL" id="TKR61142.1"/>
    </source>
</evidence>
<dbReference type="AlphaFoldDB" id="A0A4U5LY35"/>
<dbReference type="EMBL" id="AZBU02000011">
    <property type="protein sequence ID" value="TKR61142.1"/>
    <property type="molecule type" value="Genomic_DNA"/>
</dbReference>
<protein>
    <submittedName>
        <fullName evidence="1">Uncharacterized protein</fullName>
    </submittedName>
</protein>
<organism evidence="1 2">
    <name type="scientific">Steinernema carpocapsae</name>
    <name type="common">Entomopathogenic nematode</name>
    <dbReference type="NCBI Taxonomy" id="34508"/>
    <lineage>
        <taxon>Eukaryota</taxon>
        <taxon>Metazoa</taxon>
        <taxon>Ecdysozoa</taxon>
        <taxon>Nematoda</taxon>
        <taxon>Chromadorea</taxon>
        <taxon>Rhabditida</taxon>
        <taxon>Tylenchina</taxon>
        <taxon>Panagrolaimomorpha</taxon>
        <taxon>Strongyloidoidea</taxon>
        <taxon>Steinernematidae</taxon>
        <taxon>Steinernema</taxon>
    </lineage>
</organism>
<comment type="caution">
    <text evidence="1">The sequence shown here is derived from an EMBL/GenBank/DDBJ whole genome shotgun (WGS) entry which is preliminary data.</text>
</comment>
<gene>
    <name evidence="1" type="ORF">L596_028294</name>
</gene>
<name>A0A4U5LY35_STECR</name>
<keyword evidence="2" id="KW-1185">Reference proteome</keyword>
<dbReference type="Proteomes" id="UP000298663">
    <property type="component" value="Unassembled WGS sequence"/>
</dbReference>
<accession>A0A4U5LY35</accession>
<sequence>MEAVPILFLDELYRLIDSRGIYNNWERFPPNYFSVGDHRSKNFVDINLYFDSLRDSDEVDFRINMEYSLVEGKYLDKLNVDELWNLRHHFCSVKIRVGRGSTWDNMQRSSVQSSQFQKLLACFKLFPHVELADDGCFPVGNIFAIYKIFLKKQIFLNDTLLVRHVDNPVTQEFLGFQLTHGFLHSWTFSPGYPQDNEWLTKFFHSFFDSPKTEDLRVRNDKEFYSERLHAIVQVWASCKNNRKRKINMNYMDFKVNRKSLRKFGCVVKKRKVDECKTEYSTYRTWNPERRIVWTCNANDETSALICK</sequence>
<reference evidence="1 2" key="1">
    <citation type="journal article" date="2015" name="Genome Biol.">
        <title>Comparative genomics of Steinernema reveals deeply conserved gene regulatory networks.</title>
        <authorList>
            <person name="Dillman A.R."/>
            <person name="Macchietto M."/>
            <person name="Porter C.F."/>
            <person name="Rogers A."/>
            <person name="Williams B."/>
            <person name="Antoshechkin I."/>
            <person name="Lee M.M."/>
            <person name="Goodwin Z."/>
            <person name="Lu X."/>
            <person name="Lewis E.E."/>
            <person name="Goodrich-Blair H."/>
            <person name="Stock S.P."/>
            <person name="Adams B.J."/>
            <person name="Sternberg P.W."/>
            <person name="Mortazavi A."/>
        </authorList>
    </citation>
    <scope>NUCLEOTIDE SEQUENCE [LARGE SCALE GENOMIC DNA]</scope>
    <source>
        <strain evidence="1 2">ALL</strain>
    </source>
</reference>
<proteinExistence type="predicted"/>
<reference evidence="1 2" key="2">
    <citation type="journal article" date="2019" name="G3 (Bethesda)">
        <title>Hybrid Assembly of the Genome of the Entomopathogenic Nematode Steinernema carpocapsae Identifies the X-Chromosome.</title>
        <authorList>
            <person name="Serra L."/>
            <person name="Macchietto M."/>
            <person name="Macias-Munoz A."/>
            <person name="McGill C.J."/>
            <person name="Rodriguez I.M."/>
            <person name="Rodriguez B."/>
            <person name="Murad R."/>
            <person name="Mortazavi A."/>
        </authorList>
    </citation>
    <scope>NUCLEOTIDE SEQUENCE [LARGE SCALE GENOMIC DNA]</scope>
    <source>
        <strain evidence="1 2">ALL</strain>
    </source>
</reference>
<evidence type="ECO:0000313" key="2">
    <source>
        <dbReference type="Proteomes" id="UP000298663"/>
    </source>
</evidence>